<evidence type="ECO:0000313" key="1">
    <source>
        <dbReference type="EMBL" id="QHU36812.1"/>
    </source>
</evidence>
<sequence>MDRRINAKIDAYMTDMNKKIADEFERVRLKHILMVSQNPALHEMYHDYNGVMNFIYEIDKLKLTKDDFSKRKRVKNAVPVFDRCHAKRANGEQCTRRKKDGCLCCGTHAKGTPHGMFDGMDEPTNVKVETWVQDIKGIMYHIDVQGNVYDPEDIVANKMNPKIIAKYVKHANGTYSIPTFH</sequence>
<dbReference type="AlphaFoldDB" id="A0A6C0M622"/>
<name>A0A6C0M622_9ZZZZ</name>
<reference evidence="1" key="1">
    <citation type="journal article" date="2020" name="Nature">
        <title>Giant virus diversity and host interactions through global metagenomics.</title>
        <authorList>
            <person name="Schulz F."/>
            <person name="Roux S."/>
            <person name="Paez-Espino D."/>
            <person name="Jungbluth S."/>
            <person name="Walsh D.A."/>
            <person name="Denef V.J."/>
            <person name="McMahon K.D."/>
            <person name="Konstantinidis K.T."/>
            <person name="Eloe-Fadrosh E.A."/>
            <person name="Kyrpides N.C."/>
            <person name="Woyke T."/>
        </authorList>
    </citation>
    <scope>NUCLEOTIDE SEQUENCE</scope>
    <source>
        <strain evidence="1">GVMAG-S-1035124-57</strain>
    </source>
</reference>
<proteinExistence type="predicted"/>
<dbReference type="EMBL" id="MN740631">
    <property type="protein sequence ID" value="QHU36812.1"/>
    <property type="molecule type" value="Genomic_DNA"/>
</dbReference>
<accession>A0A6C0M622</accession>
<protein>
    <submittedName>
        <fullName evidence="1">Uncharacterized protein</fullName>
    </submittedName>
</protein>
<organism evidence="1">
    <name type="scientific">viral metagenome</name>
    <dbReference type="NCBI Taxonomy" id="1070528"/>
    <lineage>
        <taxon>unclassified sequences</taxon>
        <taxon>metagenomes</taxon>
        <taxon>organismal metagenomes</taxon>
    </lineage>
</organism>